<keyword evidence="1" id="KW-0315">Glutamine amidotransferase</keyword>
<dbReference type="PANTHER" id="PTHR21343:SF8">
    <property type="entry name" value="DRTGG DOMAIN-CONTAINING PROTEIN"/>
    <property type="match status" value="1"/>
</dbReference>
<dbReference type="SUPFAM" id="SSF52540">
    <property type="entry name" value="P-loop containing nucleoside triphosphate hydrolases"/>
    <property type="match status" value="1"/>
</dbReference>
<organism evidence="3 4">
    <name type="scientific">Bremia lactucae</name>
    <name type="common">Lettuce downy mildew</name>
    <dbReference type="NCBI Taxonomy" id="4779"/>
    <lineage>
        <taxon>Eukaryota</taxon>
        <taxon>Sar</taxon>
        <taxon>Stramenopiles</taxon>
        <taxon>Oomycota</taxon>
        <taxon>Peronosporomycetes</taxon>
        <taxon>Peronosporales</taxon>
        <taxon>Peronosporaceae</taxon>
        <taxon>Bremia</taxon>
    </lineage>
</organism>
<accession>A0A976FJW8</accession>
<dbReference type="Proteomes" id="UP000294530">
    <property type="component" value="Unassembled WGS sequence"/>
</dbReference>
<evidence type="ECO:0000259" key="2">
    <source>
        <dbReference type="Pfam" id="PF07085"/>
    </source>
</evidence>
<sequence>MKDAFLFKDHFKLVQPYKDMSPVIFPDGFTRDFIDGKSDFLICEGTGHTGVGSICELSNAQVAAELKIDAVCVALGGLGSSFDQLALNREMLKQINVRLRGVVLNKANPKKMDMIQDYYSRALKRWDIPLVGCIPNRQDLSSPTIADYAKLLNSGLVAGMLTIYSSHWEGNDASLALAPADSTNYFKAIPDQLVITHSDRSDVIDAIIGNQETFTSQGKNLKSGLILTGWKPSSAGLAKRLDAGNIPCIYVSPKKADSYTITAQLAQFTAKIRREDVERIDLAADHVYKHCDFSFLDD</sequence>
<protein>
    <recommendedName>
        <fullName evidence="2">DRTGG domain-containing protein</fullName>
    </recommendedName>
</protein>
<reference evidence="3 4" key="1">
    <citation type="journal article" date="2021" name="Genome Biol.">
        <title>AFLAP: assembly-free linkage analysis pipeline using k-mers from genome sequencing data.</title>
        <authorList>
            <person name="Fletcher K."/>
            <person name="Zhang L."/>
            <person name="Gil J."/>
            <person name="Han R."/>
            <person name="Cavanaugh K."/>
            <person name="Michelmore R."/>
        </authorList>
    </citation>
    <scope>NUCLEOTIDE SEQUENCE [LARGE SCALE GENOMIC DNA]</scope>
    <source>
        <strain evidence="3 4">SF5</strain>
    </source>
</reference>
<gene>
    <name evidence="3" type="ORF">CCR75_003447</name>
</gene>
<dbReference type="RefSeq" id="XP_067817393.1">
    <property type="nucleotide sequence ID" value="XM_067961541.1"/>
</dbReference>
<name>A0A976FJW8_BRELC</name>
<dbReference type="AlphaFoldDB" id="A0A976FJW8"/>
<evidence type="ECO:0000256" key="1">
    <source>
        <dbReference type="ARBA" id="ARBA00022962"/>
    </source>
</evidence>
<dbReference type="Pfam" id="PF13500">
    <property type="entry name" value="AAA_26"/>
    <property type="match status" value="1"/>
</dbReference>
<evidence type="ECO:0000313" key="4">
    <source>
        <dbReference type="Proteomes" id="UP000294530"/>
    </source>
</evidence>
<dbReference type="KEGG" id="blac:94347212"/>
<keyword evidence="4" id="KW-1185">Reference proteome</keyword>
<comment type="caution">
    <text evidence="3">The sequence shown here is derived from an EMBL/GenBank/DDBJ whole genome shotgun (WGS) entry which is preliminary data.</text>
</comment>
<proteinExistence type="predicted"/>
<dbReference type="GeneID" id="94347212"/>
<evidence type="ECO:0000313" key="3">
    <source>
        <dbReference type="EMBL" id="TDH67894.1"/>
    </source>
</evidence>
<dbReference type="PANTHER" id="PTHR21343">
    <property type="entry name" value="DETHIOBIOTIN SYNTHETASE"/>
    <property type="match status" value="1"/>
</dbReference>
<dbReference type="SUPFAM" id="SSF75138">
    <property type="entry name" value="HprK N-terminal domain-like"/>
    <property type="match status" value="1"/>
</dbReference>
<dbReference type="Gene3D" id="3.40.50.300">
    <property type="entry name" value="P-loop containing nucleotide triphosphate hydrolases"/>
    <property type="match status" value="1"/>
</dbReference>
<dbReference type="CDD" id="cd03109">
    <property type="entry name" value="DTBS"/>
    <property type="match status" value="1"/>
</dbReference>
<feature type="domain" description="DRTGG" evidence="2">
    <location>
        <begin position="177"/>
        <end position="267"/>
    </location>
</feature>
<dbReference type="OrthoDB" id="94233at2759"/>
<dbReference type="InterPro" id="IPR028979">
    <property type="entry name" value="Ser_kin/Pase_Hpr-like_N_sf"/>
</dbReference>
<dbReference type="Gene3D" id="3.40.1390.20">
    <property type="entry name" value="HprK N-terminal domain-like"/>
    <property type="match status" value="1"/>
</dbReference>
<dbReference type="EMBL" id="SHOA02000013">
    <property type="protein sequence ID" value="TDH67894.1"/>
    <property type="molecule type" value="Genomic_DNA"/>
</dbReference>
<dbReference type="Pfam" id="PF07085">
    <property type="entry name" value="DRTGG"/>
    <property type="match status" value="1"/>
</dbReference>
<dbReference type="InterPro" id="IPR010766">
    <property type="entry name" value="DRTGG"/>
</dbReference>
<dbReference type="InterPro" id="IPR027417">
    <property type="entry name" value="P-loop_NTPase"/>
</dbReference>